<dbReference type="PANTHER" id="PTHR42044">
    <property type="entry name" value="DUF676 DOMAIN-CONTAINING PROTEIN-RELATED"/>
    <property type="match status" value="1"/>
</dbReference>
<dbReference type="Proteomes" id="UP000184330">
    <property type="component" value="Unassembled WGS sequence"/>
</dbReference>
<dbReference type="STRING" id="576137.A0A1L7X083"/>
<dbReference type="PANTHER" id="PTHR42044:SF2">
    <property type="entry name" value="DUF676 DOMAIN-CONTAINING PROTEIN"/>
    <property type="match status" value="1"/>
</dbReference>
<keyword evidence="1" id="KW-0472">Membrane</keyword>
<feature type="transmembrane region" description="Helical" evidence="1">
    <location>
        <begin position="113"/>
        <end position="136"/>
    </location>
</feature>
<evidence type="ECO:0000256" key="1">
    <source>
        <dbReference type="SAM" id="Phobius"/>
    </source>
</evidence>
<keyword evidence="1" id="KW-0812">Transmembrane</keyword>
<evidence type="ECO:0000313" key="3">
    <source>
        <dbReference type="Proteomes" id="UP000184330"/>
    </source>
</evidence>
<accession>A0A1L7X083</accession>
<dbReference type="AlphaFoldDB" id="A0A1L7X083"/>
<proteinExistence type="predicted"/>
<sequence length="443" mass="49407">MPTMNGTKASKTGSGHIMEKLTSIRRPMTNGTIQPQAGSGRINMNQSFGHNPFITIPQDVDQNPFRLVWDDLQSVFQLSKLLPLIIVPFNFNSGPLDELYPSRSNIYAITLHMILLFTQLLMIITLPIMAVIFWFLPGLLNLLYFVAFVGITLFFTRLLNGPPTTEALVGLPDGIDPVNDEHELWFFINGVSVGKGWLQSNLDLLARTFQREVVGIRNITNGFIFDLIECLIQRDLDYKTRDIRLGRAQLRSALAAPATKKVVLITHSQGGIEGSSIVDWLLADLSIEVMSKLEIYNFGNAARHFNNPLIKASSPSSVGEGKGGRGDRVIKYIEHYANSHDFVANIGVLDFTSPQAQPYADGNAFYGPVFVREGTGHLLNMHYLDTMFTMVNGKVDDQGNAFMNSVVQDRGERVGMTNGNALKRIKDVSRLWEYRNGGKPRDE</sequence>
<name>A0A1L7X083_9HELO</name>
<reference evidence="2 3" key="1">
    <citation type="submission" date="2016-03" db="EMBL/GenBank/DDBJ databases">
        <authorList>
            <person name="Ploux O."/>
        </authorList>
    </citation>
    <scope>NUCLEOTIDE SEQUENCE [LARGE SCALE GENOMIC DNA]</scope>
    <source>
        <strain evidence="2 3">UAMH 11012</strain>
    </source>
</reference>
<dbReference type="OrthoDB" id="202545at2759"/>
<keyword evidence="3" id="KW-1185">Reference proteome</keyword>
<keyword evidence="1" id="KW-1133">Transmembrane helix</keyword>
<protein>
    <submittedName>
        <fullName evidence="2">Uncharacterized protein</fullName>
    </submittedName>
</protein>
<organism evidence="2 3">
    <name type="scientific">Phialocephala subalpina</name>
    <dbReference type="NCBI Taxonomy" id="576137"/>
    <lineage>
        <taxon>Eukaryota</taxon>
        <taxon>Fungi</taxon>
        <taxon>Dikarya</taxon>
        <taxon>Ascomycota</taxon>
        <taxon>Pezizomycotina</taxon>
        <taxon>Leotiomycetes</taxon>
        <taxon>Helotiales</taxon>
        <taxon>Mollisiaceae</taxon>
        <taxon>Phialocephala</taxon>
        <taxon>Phialocephala fortinii species complex</taxon>
    </lineage>
</organism>
<evidence type="ECO:0000313" key="2">
    <source>
        <dbReference type="EMBL" id="CZR58420.1"/>
    </source>
</evidence>
<gene>
    <name evidence="2" type="ORF">PAC_08312</name>
</gene>
<feature type="transmembrane region" description="Helical" evidence="1">
    <location>
        <begin position="142"/>
        <end position="159"/>
    </location>
</feature>
<dbReference type="EMBL" id="FJOG01000012">
    <property type="protein sequence ID" value="CZR58420.1"/>
    <property type="molecule type" value="Genomic_DNA"/>
</dbReference>